<evidence type="ECO:0000256" key="5">
    <source>
        <dbReference type="ARBA" id="ARBA00022989"/>
    </source>
</evidence>
<dbReference type="InterPro" id="IPR000725">
    <property type="entry name" value="Olfact_rcpt"/>
</dbReference>
<dbReference type="OMA" id="DMMKLAY"/>
<evidence type="ECO:0000313" key="14">
    <source>
        <dbReference type="Proteomes" id="UP001652622"/>
    </source>
</evidence>
<evidence type="ECO:0000256" key="8">
    <source>
        <dbReference type="ARBA" id="ARBA00023170"/>
    </source>
</evidence>
<feature type="transmembrane region" description="Helical" evidence="11">
    <location>
        <begin position="165"/>
        <end position="188"/>
    </location>
</feature>
<dbReference type="GO" id="GO:0071396">
    <property type="term" value="P:cellular response to lipid"/>
    <property type="evidence" value="ECO:0007669"/>
    <property type="project" value="UniProtKB-ARBA"/>
</dbReference>
<dbReference type="InParanoid" id="A0A6P9DHW0"/>
<dbReference type="RefSeq" id="XP_034291816.1">
    <property type="nucleotide sequence ID" value="XM_034435925.1"/>
</dbReference>
<keyword evidence="7 11" id="KW-0472">Membrane</keyword>
<dbReference type="SUPFAM" id="SSF81321">
    <property type="entry name" value="Family A G protein-coupled receptor-like"/>
    <property type="match status" value="1"/>
</dbReference>
<dbReference type="PROSITE" id="PS50262">
    <property type="entry name" value="G_PROTEIN_RECEP_F1_2"/>
    <property type="match status" value="1"/>
</dbReference>
<dbReference type="InterPro" id="IPR050402">
    <property type="entry name" value="OR51/52/56-like"/>
</dbReference>
<dbReference type="InterPro" id="IPR000276">
    <property type="entry name" value="GPCR_Rhodpsn"/>
</dbReference>
<evidence type="ECO:0000313" key="15">
    <source>
        <dbReference type="RefSeq" id="XP_034291816.1"/>
    </source>
</evidence>
<evidence type="ECO:0000256" key="7">
    <source>
        <dbReference type="ARBA" id="ARBA00023136"/>
    </source>
</evidence>
<protein>
    <recommendedName>
        <fullName evidence="11">Olfactory receptor</fullName>
    </recommendedName>
</protein>
<feature type="compositionally biased region" description="Basic and acidic residues" evidence="12">
    <location>
        <begin position="1"/>
        <end position="10"/>
    </location>
</feature>
<evidence type="ECO:0000256" key="10">
    <source>
        <dbReference type="RuleBase" id="RU000688"/>
    </source>
</evidence>
<organism evidence="14 15">
    <name type="scientific">Pantherophis guttatus</name>
    <name type="common">Corn snake</name>
    <name type="synonym">Elaphe guttata</name>
    <dbReference type="NCBI Taxonomy" id="94885"/>
    <lineage>
        <taxon>Eukaryota</taxon>
        <taxon>Metazoa</taxon>
        <taxon>Chordata</taxon>
        <taxon>Craniata</taxon>
        <taxon>Vertebrata</taxon>
        <taxon>Euteleostomi</taxon>
        <taxon>Lepidosauria</taxon>
        <taxon>Squamata</taxon>
        <taxon>Bifurcata</taxon>
        <taxon>Unidentata</taxon>
        <taxon>Episquamata</taxon>
        <taxon>Toxicofera</taxon>
        <taxon>Serpentes</taxon>
        <taxon>Colubroidea</taxon>
        <taxon>Colubridae</taxon>
        <taxon>Colubrinae</taxon>
        <taxon>Pantherophis</taxon>
    </lineage>
</organism>
<comment type="subcellular location">
    <subcellularLocation>
        <location evidence="11">Cell membrane</location>
        <topology evidence="11">Multi-pass membrane protein</topology>
    </subcellularLocation>
    <subcellularLocation>
        <location evidence="1">Membrane</location>
        <topology evidence="1">Multi-pass membrane protein</topology>
    </subcellularLocation>
</comment>
<dbReference type="PANTHER" id="PTHR26450:SF92">
    <property type="entry name" value="OLFACTORY RECEPTOR 51E2"/>
    <property type="match status" value="1"/>
</dbReference>
<keyword evidence="8 10" id="KW-0675">Receptor</keyword>
<dbReference type="AlphaFoldDB" id="A0A6P9DHW0"/>
<comment type="similarity">
    <text evidence="10">Belongs to the G-protein coupled receptor 1 family.</text>
</comment>
<evidence type="ECO:0000256" key="11">
    <source>
        <dbReference type="RuleBase" id="RU363047"/>
    </source>
</evidence>
<dbReference type="GeneID" id="117676452"/>
<feature type="transmembrane region" description="Helical" evidence="11">
    <location>
        <begin position="124"/>
        <end position="145"/>
    </location>
</feature>
<dbReference type="PROSITE" id="PS00237">
    <property type="entry name" value="G_PROTEIN_RECEP_F1_1"/>
    <property type="match status" value="1"/>
</dbReference>
<sequence>MRREKLKMSRPDLSTGPPDATLAMPFTNESLGSPSSFILRGLPGLEAAHFWLAFPLCAMYVVALVGNSIVVLVIKAEPALHTPMYFFLGMLAGVDLALASCTMPRVLSLFWLDAKEIASRTCLLQMFFIHSLSGMESTILLAMAVDRYVAICRPLQYSTILTNSVTVKVGIVALVRGVAFFLPLPLLLNRLSFCDRGLQHSYCLHQDMMNLACDKHNLNMNIVYGLIAISLVMGLDFLLILVSYLLILKAVLGLSSWEQRLRASGTCLAHLCMVLAFYVPLISLSVIHRYRKDASPLLQAILSNIYLLVPPVLNPIVYGARTKDIRKRALKYMRLSRNREPH</sequence>
<accession>A0A6P9DHW0</accession>
<proteinExistence type="inferred from homology"/>
<feature type="transmembrane region" description="Helical" evidence="11">
    <location>
        <begin position="268"/>
        <end position="287"/>
    </location>
</feature>
<feature type="domain" description="G-protein coupled receptors family 1 profile" evidence="13">
    <location>
        <begin position="66"/>
        <end position="318"/>
    </location>
</feature>
<dbReference type="PRINTS" id="PR00245">
    <property type="entry name" value="OLFACTORYR"/>
</dbReference>
<keyword evidence="3 10" id="KW-0812">Transmembrane</keyword>
<feature type="region of interest" description="Disordered" evidence="12">
    <location>
        <begin position="1"/>
        <end position="20"/>
    </location>
</feature>
<gene>
    <name evidence="15" type="primary">LOC117676452</name>
</gene>
<dbReference type="Gene3D" id="1.20.1070.10">
    <property type="entry name" value="Rhodopsin 7-helix transmembrane proteins"/>
    <property type="match status" value="1"/>
</dbReference>
<feature type="transmembrane region" description="Helical" evidence="11">
    <location>
        <begin position="222"/>
        <end position="248"/>
    </location>
</feature>
<keyword evidence="5 11" id="KW-1133">Transmembrane helix</keyword>
<keyword evidence="2 11" id="KW-0716">Sensory transduction</keyword>
<reference evidence="15" key="1">
    <citation type="submission" date="2025-08" db="UniProtKB">
        <authorList>
            <consortium name="RefSeq"/>
        </authorList>
    </citation>
    <scope>IDENTIFICATION</scope>
    <source>
        <tissue evidence="15">Blood</tissue>
    </source>
</reference>
<evidence type="ECO:0000256" key="4">
    <source>
        <dbReference type="ARBA" id="ARBA00022725"/>
    </source>
</evidence>
<dbReference type="FunFam" id="1.20.1070.10:FF:000002">
    <property type="entry name" value="Olfactory receptor"/>
    <property type="match status" value="1"/>
</dbReference>
<dbReference type="GO" id="GO:0004984">
    <property type="term" value="F:olfactory receptor activity"/>
    <property type="evidence" value="ECO:0007669"/>
    <property type="project" value="InterPro"/>
</dbReference>
<evidence type="ECO:0000256" key="2">
    <source>
        <dbReference type="ARBA" id="ARBA00022606"/>
    </source>
</evidence>
<dbReference type="PANTHER" id="PTHR26450">
    <property type="entry name" value="OLFACTORY RECEPTOR 56B1-RELATED"/>
    <property type="match status" value="1"/>
</dbReference>
<evidence type="ECO:0000256" key="12">
    <source>
        <dbReference type="SAM" id="MobiDB-lite"/>
    </source>
</evidence>
<keyword evidence="11" id="KW-1003">Cell membrane</keyword>
<feature type="transmembrane region" description="Helical" evidence="11">
    <location>
        <begin position="86"/>
        <end position="112"/>
    </location>
</feature>
<dbReference type="PRINTS" id="PR00237">
    <property type="entry name" value="GPCRRHODOPSN"/>
</dbReference>
<dbReference type="GO" id="GO:0005886">
    <property type="term" value="C:plasma membrane"/>
    <property type="evidence" value="ECO:0007669"/>
    <property type="project" value="UniProtKB-SubCell"/>
</dbReference>
<dbReference type="InterPro" id="IPR017452">
    <property type="entry name" value="GPCR_Rhodpsn_7TM"/>
</dbReference>
<evidence type="ECO:0000256" key="6">
    <source>
        <dbReference type="ARBA" id="ARBA00023040"/>
    </source>
</evidence>
<feature type="transmembrane region" description="Helical" evidence="11">
    <location>
        <begin position="50"/>
        <end position="74"/>
    </location>
</feature>
<evidence type="ECO:0000256" key="3">
    <source>
        <dbReference type="ARBA" id="ARBA00022692"/>
    </source>
</evidence>
<evidence type="ECO:0000256" key="1">
    <source>
        <dbReference type="ARBA" id="ARBA00004141"/>
    </source>
</evidence>
<keyword evidence="14" id="KW-1185">Reference proteome</keyword>
<keyword evidence="4 11" id="KW-0552">Olfaction</keyword>
<keyword evidence="9 10" id="KW-0807">Transducer</keyword>
<dbReference type="KEGG" id="pgut:117676452"/>
<evidence type="ECO:0000256" key="9">
    <source>
        <dbReference type="ARBA" id="ARBA00023224"/>
    </source>
</evidence>
<keyword evidence="6 10" id="KW-0297">G-protein coupled receptor</keyword>
<dbReference type="GO" id="GO:0004930">
    <property type="term" value="F:G protein-coupled receptor activity"/>
    <property type="evidence" value="ECO:0007669"/>
    <property type="project" value="UniProtKB-KW"/>
</dbReference>
<evidence type="ECO:0000259" key="13">
    <source>
        <dbReference type="PROSITE" id="PS50262"/>
    </source>
</evidence>
<dbReference type="CDD" id="cd15222">
    <property type="entry name" value="7tmA_OR51-like"/>
    <property type="match status" value="1"/>
</dbReference>
<dbReference type="Pfam" id="PF13853">
    <property type="entry name" value="7tm_4"/>
    <property type="match status" value="1"/>
</dbReference>
<dbReference type="Proteomes" id="UP001652622">
    <property type="component" value="Unplaced"/>
</dbReference>
<name>A0A6P9DHW0_PANGU</name>